<dbReference type="EMBL" id="CP019698">
    <property type="protein sequence ID" value="AQS60104.1"/>
    <property type="molecule type" value="Genomic_DNA"/>
</dbReference>
<organism evidence="1 2">
    <name type="scientific">Desulforamulus ferrireducens</name>
    <dbReference type="NCBI Taxonomy" id="1833852"/>
    <lineage>
        <taxon>Bacteria</taxon>
        <taxon>Bacillati</taxon>
        <taxon>Bacillota</taxon>
        <taxon>Clostridia</taxon>
        <taxon>Eubacteriales</taxon>
        <taxon>Peptococcaceae</taxon>
        <taxon>Desulforamulus</taxon>
    </lineage>
</organism>
<proteinExistence type="predicted"/>
<gene>
    <name evidence="1" type="ORF">B0537_14090</name>
</gene>
<protein>
    <submittedName>
        <fullName evidence="1">DUF2508 domain-containing protein</fullName>
    </submittedName>
</protein>
<name>A0A1S6IZA7_9FIRM</name>
<reference evidence="1 2" key="1">
    <citation type="journal article" date="2016" name="Int. J. Syst. Evol. Microbiol.">
        <title>Desulfotomaculum ferrireducens sp. nov., a moderately thermophilic sulfate-reducing and dissimilatory Fe(III)-reducing bacterium isolated from compost.</title>
        <authorList>
            <person name="Yang G."/>
            <person name="Guo J."/>
            <person name="Zhuang L."/>
            <person name="Yuan Y."/>
            <person name="Zhou S."/>
        </authorList>
    </citation>
    <scope>NUCLEOTIDE SEQUENCE [LARGE SCALE GENOMIC DNA]</scope>
    <source>
        <strain evidence="1 2">GSS09</strain>
    </source>
</reference>
<accession>A0A1S6IZA7</accession>
<evidence type="ECO:0000313" key="1">
    <source>
        <dbReference type="EMBL" id="AQS60104.1"/>
    </source>
</evidence>
<sequence>MRGDWQILQCILKGFSWQRLKKLIIKDNSSHKPSTLEEQIEQAKRAWQLAQEQMQWADKDLLEAAILNTTACERRYIALLQQAKIQGCQAWDDSRLQNSLGS</sequence>
<dbReference type="OrthoDB" id="1786945at2"/>
<dbReference type="Proteomes" id="UP000189464">
    <property type="component" value="Chromosome"/>
</dbReference>
<evidence type="ECO:0000313" key="2">
    <source>
        <dbReference type="Proteomes" id="UP000189464"/>
    </source>
</evidence>
<dbReference type="AlphaFoldDB" id="A0A1S6IZA7"/>
<dbReference type="KEGG" id="dfg:B0537_14090"/>
<keyword evidence="2" id="KW-1185">Reference proteome</keyword>
<dbReference type="RefSeq" id="WP_077715144.1">
    <property type="nucleotide sequence ID" value="NZ_CP019698.1"/>
</dbReference>